<dbReference type="InterPro" id="IPR004387">
    <property type="entry name" value="Pept_M50_Zn"/>
</dbReference>
<evidence type="ECO:0000256" key="7">
    <source>
        <dbReference type="ARBA" id="ARBA00022833"/>
    </source>
</evidence>
<dbReference type="GO" id="GO:0008233">
    <property type="term" value="F:peptidase activity"/>
    <property type="evidence" value="ECO:0007669"/>
    <property type="project" value="UniProtKB-KW"/>
</dbReference>
<dbReference type="InterPro" id="IPR008915">
    <property type="entry name" value="Peptidase_M50"/>
</dbReference>
<protein>
    <submittedName>
        <fullName evidence="13">Membrane-associated protease RseP (Regulator of RpoE activity)</fullName>
    </submittedName>
</protein>
<name>A0ABU2BS16_9ACTN</name>
<dbReference type="Pfam" id="PF17820">
    <property type="entry name" value="PDZ_6"/>
    <property type="match status" value="1"/>
</dbReference>
<evidence type="ECO:0000256" key="6">
    <source>
        <dbReference type="ARBA" id="ARBA00022801"/>
    </source>
</evidence>
<keyword evidence="7" id="KW-0862">Zinc</keyword>
<feature type="transmembrane region" description="Helical" evidence="11">
    <location>
        <begin position="407"/>
        <end position="429"/>
    </location>
</feature>
<accession>A0ABU2BS16</accession>
<evidence type="ECO:0000256" key="1">
    <source>
        <dbReference type="ARBA" id="ARBA00001947"/>
    </source>
</evidence>
<feature type="transmembrane region" description="Helical" evidence="11">
    <location>
        <begin position="345"/>
        <end position="365"/>
    </location>
</feature>
<keyword evidence="6" id="KW-0378">Hydrolase</keyword>
<keyword evidence="10 11" id="KW-0472">Membrane</keyword>
<dbReference type="InterPro" id="IPR036034">
    <property type="entry name" value="PDZ_sf"/>
</dbReference>
<evidence type="ECO:0000256" key="10">
    <source>
        <dbReference type="ARBA" id="ARBA00023136"/>
    </source>
</evidence>
<comment type="caution">
    <text evidence="13">The sequence shown here is derived from an EMBL/GenBank/DDBJ whole genome shotgun (WGS) entry which is preliminary data.</text>
</comment>
<proteinExistence type="inferred from homology"/>
<dbReference type="CDD" id="cd06163">
    <property type="entry name" value="S2P-M50_PDZ_RseP-like"/>
    <property type="match status" value="1"/>
</dbReference>
<keyword evidence="5 11" id="KW-0812">Transmembrane</keyword>
<evidence type="ECO:0000256" key="2">
    <source>
        <dbReference type="ARBA" id="ARBA00004141"/>
    </source>
</evidence>
<reference evidence="13 14" key="1">
    <citation type="submission" date="2023-07" db="EMBL/GenBank/DDBJ databases">
        <title>Sequencing the genomes of 1000 actinobacteria strains.</title>
        <authorList>
            <person name="Klenk H.-P."/>
        </authorList>
    </citation>
    <scope>NUCLEOTIDE SEQUENCE [LARGE SCALE GENOMIC DNA]</scope>
    <source>
        <strain evidence="13 14">DSM 19426</strain>
    </source>
</reference>
<keyword evidence="9" id="KW-0482">Metalloprotease</keyword>
<gene>
    <name evidence="13" type="ORF">J2S63_000966</name>
</gene>
<comment type="similarity">
    <text evidence="3">Belongs to the peptidase M50B family.</text>
</comment>
<keyword evidence="14" id="KW-1185">Reference proteome</keyword>
<dbReference type="Pfam" id="PF02163">
    <property type="entry name" value="Peptidase_M50"/>
    <property type="match status" value="1"/>
</dbReference>
<dbReference type="SMART" id="SM00228">
    <property type="entry name" value="PDZ"/>
    <property type="match status" value="1"/>
</dbReference>
<dbReference type="Proteomes" id="UP001183648">
    <property type="component" value="Unassembled WGS sequence"/>
</dbReference>
<dbReference type="RefSeq" id="WP_310299364.1">
    <property type="nucleotide sequence ID" value="NZ_BAAAPS010000007.1"/>
</dbReference>
<dbReference type="PANTHER" id="PTHR42837:SF2">
    <property type="entry name" value="MEMBRANE METALLOPROTEASE ARASP2, CHLOROPLASTIC-RELATED"/>
    <property type="match status" value="1"/>
</dbReference>
<dbReference type="Gene3D" id="2.30.42.10">
    <property type="match status" value="1"/>
</dbReference>
<keyword evidence="8 11" id="KW-1133">Transmembrane helix</keyword>
<evidence type="ECO:0000256" key="8">
    <source>
        <dbReference type="ARBA" id="ARBA00022989"/>
    </source>
</evidence>
<evidence type="ECO:0000256" key="5">
    <source>
        <dbReference type="ARBA" id="ARBA00022692"/>
    </source>
</evidence>
<dbReference type="InterPro" id="IPR041489">
    <property type="entry name" value="PDZ_6"/>
</dbReference>
<dbReference type="PANTHER" id="PTHR42837">
    <property type="entry name" value="REGULATOR OF SIGMA-E PROTEASE RSEP"/>
    <property type="match status" value="1"/>
</dbReference>
<keyword evidence="4 13" id="KW-0645">Protease</keyword>
<evidence type="ECO:0000259" key="12">
    <source>
        <dbReference type="SMART" id="SM00228"/>
    </source>
</evidence>
<evidence type="ECO:0000256" key="3">
    <source>
        <dbReference type="ARBA" id="ARBA00007931"/>
    </source>
</evidence>
<evidence type="ECO:0000256" key="9">
    <source>
        <dbReference type="ARBA" id="ARBA00023049"/>
    </source>
</evidence>
<comment type="subcellular location">
    <subcellularLocation>
        <location evidence="2">Membrane</location>
        <topology evidence="2">Multi-pass membrane protein</topology>
    </subcellularLocation>
</comment>
<evidence type="ECO:0000313" key="14">
    <source>
        <dbReference type="Proteomes" id="UP001183648"/>
    </source>
</evidence>
<evidence type="ECO:0000256" key="11">
    <source>
        <dbReference type="SAM" id="Phobius"/>
    </source>
</evidence>
<dbReference type="GO" id="GO:0006508">
    <property type="term" value="P:proteolysis"/>
    <property type="evidence" value="ECO:0007669"/>
    <property type="project" value="UniProtKB-KW"/>
</dbReference>
<feature type="domain" description="PDZ" evidence="12">
    <location>
        <begin position="149"/>
        <end position="235"/>
    </location>
</feature>
<dbReference type="InterPro" id="IPR001478">
    <property type="entry name" value="PDZ"/>
</dbReference>
<comment type="cofactor">
    <cofactor evidence="1">
        <name>Zn(2+)</name>
        <dbReference type="ChEBI" id="CHEBI:29105"/>
    </cofactor>
</comment>
<dbReference type="EMBL" id="JAVDYG010000001">
    <property type="protein sequence ID" value="MDR7361413.1"/>
    <property type="molecule type" value="Genomic_DNA"/>
</dbReference>
<evidence type="ECO:0000256" key="4">
    <source>
        <dbReference type="ARBA" id="ARBA00022670"/>
    </source>
</evidence>
<feature type="transmembrane region" description="Helical" evidence="11">
    <location>
        <begin position="129"/>
        <end position="153"/>
    </location>
</feature>
<evidence type="ECO:0000313" key="13">
    <source>
        <dbReference type="EMBL" id="MDR7361413.1"/>
    </source>
</evidence>
<dbReference type="SUPFAM" id="SSF50156">
    <property type="entry name" value="PDZ domain-like"/>
    <property type="match status" value="1"/>
</dbReference>
<organism evidence="13 14">
    <name type="scientific">Nocardioides marmoribigeumensis</name>
    <dbReference type="NCBI Taxonomy" id="433649"/>
    <lineage>
        <taxon>Bacteria</taxon>
        <taxon>Bacillati</taxon>
        <taxon>Actinomycetota</taxon>
        <taxon>Actinomycetes</taxon>
        <taxon>Propionibacteriales</taxon>
        <taxon>Nocardioidaceae</taxon>
        <taxon>Nocardioides</taxon>
    </lineage>
</organism>
<sequence length="434" mass="46677">MSVLLFVLGVLLFAVGMATSIALHEVGHMWPAKRFGVKVSQYFVGFGRTVWSTRRGETEYGLKALPLGGYVKLVGMLPPAKDDPTGQPRQMTTGLLGQLISDARAAEAEHISPGDEPRLFYRLPWWKKVIVMAGGPMVNILIAFVLFACLFGFHGNPEKVTTTVGTVSRCVVPSTEANRVCTDKDPAAPAAMAGLRPGDKLVSFNGTPVTSWRQMVDLVRDNEAGRAVIVYERDGKQRTTVTNTVVNKVNALDGTEKTLKAGFLGLSPQVLMVKHGPLWTIGQMGVMTKDTVVALSQFPVKVWGVAKAIVGVQERAQDSPISVVGAGRIAGEVSSDRTSPLADRLWFLVTLLGGLNLFLGMFNLVPLLPLDGGHIAGALYEALRRGWARLRRLPDPGYVDVAKLLPVAYVVASVLLVMGMVLIVGDLVAPVTIS</sequence>